<dbReference type="AlphaFoldDB" id="A0A0H3K227"/>
<dbReference type="PANTHER" id="PTHR37827:SF1">
    <property type="entry name" value="HNH DOMAIN-CONTAINING PROTEIN"/>
    <property type="match status" value="1"/>
</dbReference>
<reference evidence="1 2" key="1">
    <citation type="journal article" date="2007" name="Photosyn. Res.">
        <title>Complete nucleotide sequence of the freshwater unicellular cyanobacterium Synechococcus elongatus PCC 6301 chromosome: gene content and organization.</title>
        <authorList>
            <person name="Sugita C."/>
            <person name="Ogata K."/>
            <person name="Shikata M."/>
            <person name="Jikuya H."/>
            <person name="Takano J."/>
            <person name="Furumichi M."/>
            <person name="Kanehisa M."/>
            <person name="Omata T."/>
            <person name="Sugiura M."/>
            <person name="Sugita M."/>
        </authorList>
    </citation>
    <scope>NUCLEOTIDE SEQUENCE [LARGE SCALE GENOMIC DNA]</scope>
    <source>
        <strain evidence="2">ATCC 27144 / PCC 6301 / SAUG 1402/1</strain>
    </source>
</reference>
<accession>A0A0H3K227</accession>
<dbReference type="GeneID" id="72429257"/>
<name>A0A0H3K227_SYNP6</name>
<sequence length="101" mass="12453">MSAAPQDLGPCPLCDRPLWKDRFVDRHHFLPRSHGGKEWQYIHQICHRKIHSLFTEQELALFYNTPDRLRSHPEIQRFLKWVRRHPPDFYDRHDPPKHRRR</sequence>
<dbReference type="eggNOG" id="COG1403">
    <property type="taxonomic scope" value="Bacteria"/>
</dbReference>
<protein>
    <recommendedName>
        <fullName evidence="3">HNH endonuclease</fullName>
    </recommendedName>
</protein>
<proteinExistence type="predicted"/>
<dbReference type="KEGG" id="syc:syc1081_c"/>
<gene>
    <name evidence="1" type="ordered locus">syc1081_c</name>
</gene>
<evidence type="ECO:0000313" key="1">
    <source>
        <dbReference type="EMBL" id="BAD79271.1"/>
    </source>
</evidence>
<evidence type="ECO:0000313" key="2">
    <source>
        <dbReference type="Proteomes" id="UP000001175"/>
    </source>
</evidence>
<dbReference type="PANTHER" id="PTHR37827">
    <property type="entry name" value="TUDOR DOMAIN-CONTAINING PROTEIN"/>
    <property type="match status" value="1"/>
</dbReference>
<dbReference type="RefSeq" id="WP_011243392.1">
    <property type="nucleotide sequence ID" value="NC_006576.1"/>
</dbReference>
<evidence type="ECO:0008006" key="3">
    <source>
        <dbReference type="Google" id="ProtNLM"/>
    </source>
</evidence>
<dbReference type="EMBL" id="AP008231">
    <property type="protein sequence ID" value="BAD79271.1"/>
    <property type="molecule type" value="Genomic_DNA"/>
</dbReference>
<dbReference type="Proteomes" id="UP000001175">
    <property type="component" value="Chromosome"/>
</dbReference>
<organism evidence="1 2">
    <name type="scientific">Synechococcus sp. (strain ATCC 27144 / PCC 6301 / SAUG 1402/1)</name>
    <name type="common">Anacystis nidulans</name>
    <dbReference type="NCBI Taxonomy" id="269084"/>
    <lineage>
        <taxon>Bacteria</taxon>
        <taxon>Bacillati</taxon>
        <taxon>Cyanobacteriota</taxon>
        <taxon>Cyanophyceae</taxon>
        <taxon>Synechococcales</taxon>
        <taxon>Synechococcaceae</taxon>
        <taxon>Synechococcus</taxon>
    </lineage>
</organism>